<protein>
    <submittedName>
        <fullName evidence="7">BamA/TamA family outer membrane protein</fullName>
    </submittedName>
</protein>
<name>A0AA88FIU1_9BACT</name>
<dbReference type="PANTHER" id="PTHR12815">
    <property type="entry name" value="SORTING AND ASSEMBLY MACHINERY SAMM50 PROTEIN FAMILY MEMBER"/>
    <property type="match status" value="1"/>
</dbReference>
<comment type="caution">
    <text evidence="7">The sequence shown here is derived from an EMBL/GenBank/DDBJ whole genome shotgun (WGS) entry which is preliminary data.</text>
</comment>
<evidence type="ECO:0000256" key="2">
    <source>
        <dbReference type="ARBA" id="ARBA00022692"/>
    </source>
</evidence>
<keyword evidence="4" id="KW-0472">Membrane</keyword>
<dbReference type="AlphaFoldDB" id="A0AA88FIU1"/>
<feature type="domain" description="Bacterial surface antigen (D15)" evidence="6">
    <location>
        <begin position="655"/>
        <end position="852"/>
    </location>
</feature>
<evidence type="ECO:0000256" key="4">
    <source>
        <dbReference type="ARBA" id="ARBA00023136"/>
    </source>
</evidence>
<evidence type="ECO:0000256" key="3">
    <source>
        <dbReference type="ARBA" id="ARBA00022729"/>
    </source>
</evidence>
<gene>
    <name evidence="7" type="ORF">F0P96_18900</name>
</gene>
<evidence type="ECO:0000256" key="5">
    <source>
        <dbReference type="ARBA" id="ARBA00023237"/>
    </source>
</evidence>
<dbReference type="InterPro" id="IPR000184">
    <property type="entry name" value="Bac_surfAg_D15"/>
</dbReference>
<evidence type="ECO:0000259" key="6">
    <source>
        <dbReference type="Pfam" id="PF01103"/>
    </source>
</evidence>
<keyword evidence="3" id="KW-0732">Signal</keyword>
<reference evidence="7 8" key="1">
    <citation type="submission" date="2019-09" db="EMBL/GenBank/DDBJ databases">
        <title>Genome sequence of Hymenobacter sp. M3.</title>
        <authorList>
            <person name="Srinivasan S."/>
        </authorList>
    </citation>
    <scope>NUCLEOTIDE SEQUENCE [LARGE SCALE GENOMIC DNA]</scope>
    <source>
        <strain evidence="7 8">M3</strain>
    </source>
</reference>
<dbReference type="GO" id="GO:0019867">
    <property type="term" value="C:outer membrane"/>
    <property type="evidence" value="ECO:0007669"/>
    <property type="project" value="InterPro"/>
</dbReference>
<keyword evidence="5" id="KW-0998">Cell outer membrane</keyword>
<keyword evidence="8" id="KW-1185">Reference proteome</keyword>
<accession>A0AA88FIU1</accession>
<dbReference type="Proteomes" id="UP000326380">
    <property type="component" value="Unassembled WGS sequence"/>
</dbReference>
<proteinExistence type="predicted"/>
<dbReference type="PROSITE" id="PS51257">
    <property type="entry name" value="PROKAR_LIPOPROTEIN"/>
    <property type="match status" value="1"/>
</dbReference>
<comment type="subcellular location">
    <subcellularLocation>
        <location evidence="1">Membrane</location>
    </subcellularLocation>
</comment>
<evidence type="ECO:0000256" key="1">
    <source>
        <dbReference type="ARBA" id="ARBA00004370"/>
    </source>
</evidence>
<dbReference type="InterPro" id="IPR039910">
    <property type="entry name" value="D15-like"/>
</dbReference>
<dbReference type="PANTHER" id="PTHR12815:SF47">
    <property type="entry name" value="TRANSLOCATION AND ASSEMBLY MODULE SUBUNIT TAMA"/>
    <property type="match status" value="1"/>
</dbReference>
<sequence length="883" mass="100122">MRPSVSVMTSEWARLYRLVLKCLTAGLLLAAAACSPLHLLGPRQRLLTKVQLEGLKEADQERVQELFRQRPNDNFPLPKLAIYDLGYTFYDPQRLQRKLDTTRADFNRRIRAAGTDSVAVGRLLQKRERRIQRLQAALDKGNAIMRLGDPPVIYDSALTRVTETQIGIFLRSKGFFRSRVSAVDTTDCPTSLLSKLGKSAKNDTLGCRRAAVIYNVQEGPQFRVTQLNYDVADTTVARLIRADTAQALIRVGQPYDEELIGRERTRLENMLKNRGYYDFRQQYITLEADTSFAPATVRLLVMVENPPEQTAHRAYTVRNVSVITDAGVNRFGVQRDTVRRNGINFLAYDHRFSTRILDRKVAVRPGDPYSLANSIITQRQLAELDVFRFTGVNYQKVRLPTDTAAAILDATVLASPQKRLQLTDELGGTFVAEKAGPFGNFRLRVRNAFGGAEVLDLGVRAGLEGQYKASSGGNNQNPESVYTLQLGANASLSLPQFLVPWRTNRLFTRYSPRTRITTSYTYVNRPEYTRTTLEGTYDYIWQRSVLHQYVLTPLNISLVNTPNISEAFRTTLLNQSNSGALLRSFDRLLIPSVNATSLYNSNDFVQTLDAQYLRLFAEMGAPFRQFYTRPGTRTLIGTDRNERIETLIGNLLVLDYARFSADYRRYHKLTPNQFLAWRLNGGLVQALTPTEVTRDGQTSSAYLIPYDKYFFAGGGSSVRAWRPRRLGIGSYPTYLYKDGVLQKDSRGLPIRDENIEQPGELLLEGSVEYRFPVYDYIRGALFTDFGNVWTLQKDARRDTTGFTNGSARFSPTRFYREFAVGAGAGLRFDFTFLIVRLDFAWKVYDPTAVTQDRWALRNFAFFSSNAKPWLNTPALNVGIGYPF</sequence>
<evidence type="ECO:0000313" key="8">
    <source>
        <dbReference type="Proteomes" id="UP000326380"/>
    </source>
</evidence>
<dbReference type="Gene3D" id="2.40.160.50">
    <property type="entry name" value="membrane protein fhac: a member of the omp85/tpsb transporter family"/>
    <property type="match status" value="1"/>
</dbReference>
<organism evidence="7 8">
    <name type="scientific">Hymenobacter busanensis</name>
    <dbReference type="NCBI Taxonomy" id="2607656"/>
    <lineage>
        <taxon>Bacteria</taxon>
        <taxon>Pseudomonadati</taxon>
        <taxon>Bacteroidota</taxon>
        <taxon>Cytophagia</taxon>
        <taxon>Cytophagales</taxon>
        <taxon>Hymenobacteraceae</taxon>
        <taxon>Hymenobacter</taxon>
    </lineage>
</organism>
<keyword evidence="2" id="KW-0812">Transmembrane</keyword>
<evidence type="ECO:0000313" key="7">
    <source>
        <dbReference type="EMBL" id="KAA9325837.1"/>
    </source>
</evidence>
<dbReference type="Pfam" id="PF01103">
    <property type="entry name" value="Omp85"/>
    <property type="match status" value="1"/>
</dbReference>
<dbReference type="EMBL" id="VTWU01000008">
    <property type="protein sequence ID" value="KAA9325837.1"/>
    <property type="molecule type" value="Genomic_DNA"/>
</dbReference>